<feature type="short sequence motif" description="DGA/G" evidence="4">
    <location>
        <begin position="212"/>
        <end position="214"/>
    </location>
</feature>
<dbReference type="Pfam" id="PF01734">
    <property type="entry name" value="Patatin"/>
    <property type="match status" value="1"/>
</dbReference>
<name>A0A845BJB2_9NEIS</name>
<dbReference type="AlphaFoldDB" id="A0A845BJB2"/>
<keyword evidence="1 4" id="KW-0378">Hydrolase</keyword>
<comment type="caution">
    <text evidence="4">Lacks conserved residue(s) required for the propagation of feature annotation.</text>
</comment>
<feature type="active site" description="Proton acceptor" evidence="4">
    <location>
        <position position="212"/>
    </location>
</feature>
<evidence type="ECO:0000256" key="1">
    <source>
        <dbReference type="ARBA" id="ARBA00022801"/>
    </source>
</evidence>
<dbReference type="InterPro" id="IPR050301">
    <property type="entry name" value="NTE"/>
</dbReference>
<dbReference type="PANTHER" id="PTHR14226">
    <property type="entry name" value="NEUROPATHY TARGET ESTERASE/SWISS CHEESE D.MELANOGASTER"/>
    <property type="match status" value="1"/>
</dbReference>
<gene>
    <name evidence="6" type="ORF">GQF02_04685</name>
</gene>
<feature type="short sequence motif" description="GXSXG" evidence="4">
    <location>
        <begin position="43"/>
        <end position="47"/>
    </location>
</feature>
<evidence type="ECO:0000313" key="7">
    <source>
        <dbReference type="Proteomes" id="UP000467214"/>
    </source>
</evidence>
<keyword evidence="2 4" id="KW-0442">Lipid degradation</keyword>
<evidence type="ECO:0000259" key="5">
    <source>
        <dbReference type="PROSITE" id="PS51635"/>
    </source>
</evidence>
<evidence type="ECO:0000256" key="2">
    <source>
        <dbReference type="ARBA" id="ARBA00022963"/>
    </source>
</evidence>
<dbReference type="InterPro" id="IPR016035">
    <property type="entry name" value="Acyl_Trfase/lysoPLipase"/>
</dbReference>
<dbReference type="PANTHER" id="PTHR14226:SF57">
    <property type="entry name" value="BLR7027 PROTEIN"/>
    <property type="match status" value="1"/>
</dbReference>
<protein>
    <submittedName>
        <fullName evidence="6">Patatin family protein</fullName>
    </submittedName>
</protein>
<dbReference type="InterPro" id="IPR002641">
    <property type="entry name" value="PNPLA_dom"/>
</dbReference>
<dbReference type="Proteomes" id="UP000467214">
    <property type="component" value="Unassembled WGS sequence"/>
</dbReference>
<organism evidence="6 7">
    <name type="scientific">Craterilacuibacter sinensis</name>
    <dbReference type="NCBI Taxonomy" id="2686017"/>
    <lineage>
        <taxon>Bacteria</taxon>
        <taxon>Pseudomonadati</taxon>
        <taxon>Pseudomonadota</taxon>
        <taxon>Betaproteobacteria</taxon>
        <taxon>Neisseriales</taxon>
        <taxon>Neisseriaceae</taxon>
        <taxon>Craterilacuibacter</taxon>
    </lineage>
</organism>
<reference evidence="6 7" key="1">
    <citation type="submission" date="2019-12" db="EMBL/GenBank/DDBJ databases">
        <title>Neisseriaceae gen. nov. sp. Genome sequencing and assembly.</title>
        <authorList>
            <person name="Liu Z."/>
            <person name="Li A."/>
        </authorList>
    </citation>
    <scope>NUCLEOTIDE SEQUENCE [LARGE SCALE GENOMIC DNA]</scope>
    <source>
        <strain evidence="6 7">B2N2-7</strain>
    </source>
</reference>
<dbReference type="SUPFAM" id="SSF52151">
    <property type="entry name" value="FabD/lysophospholipase-like"/>
    <property type="match status" value="1"/>
</dbReference>
<sequence length="390" mass="42788">MSKIGIALAGGGPLGGIYEVGACAALAEAIDGLDFSHVDFYVGVSSGALIASILANNIPPARLARILINDDAAVMFDPGTLLHPALTEYLTRLGMLPNLLASSLQHYLAAPCRHGLFESLQQLNQAIPTGLFDGQGIDRILTELFSKDGFSNSFHALHHRLSIIATDLDSGQAIAFGSPGFDDITVSKAVQASTALPGLFPPVKIKDRYYVDGALVKTLHASVALEQGADLVFCVNPLVPYRAPKEQANTHKLYERGLPGVLSQTFRAIIHSRLHTGMSRYKHEYPHADVLLFEPARDNEAIFFANVFSYRDRRSLCEHAYQHTRTDLYRRRQTLAPLLEKHGLKLNMAVITDKNRSLLLPKKKGLGGTLQNLERTLDKLKYKLDDKISI</sequence>
<dbReference type="EMBL" id="WSSB01000003">
    <property type="protein sequence ID" value="MXR36269.1"/>
    <property type="molecule type" value="Genomic_DNA"/>
</dbReference>
<proteinExistence type="predicted"/>
<evidence type="ECO:0000313" key="6">
    <source>
        <dbReference type="EMBL" id="MXR36269.1"/>
    </source>
</evidence>
<comment type="caution">
    <text evidence="6">The sequence shown here is derived from an EMBL/GenBank/DDBJ whole genome shotgun (WGS) entry which is preliminary data.</text>
</comment>
<keyword evidence="7" id="KW-1185">Reference proteome</keyword>
<evidence type="ECO:0000256" key="3">
    <source>
        <dbReference type="ARBA" id="ARBA00023098"/>
    </source>
</evidence>
<accession>A0A845BJB2</accession>
<feature type="domain" description="PNPLA" evidence="5">
    <location>
        <begin position="7"/>
        <end position="225"/>
    </location>
</feature>
<evidence type="ECO:0000256" key="4">
    <source>
        <dbReference type="PROSITE-ProRule" id="PRU01161"/>
    </source>
</evidence>
<keyword evidence="3 4" id="KW-0443">Lipid metabolism</keyword>
<dbReference type="Gene3D" id="3.40.1090.10">
    <property type="entry name" value="Cytosolic phospholipase A2 catalytic domain"/>
    <property type="match status" value="2"/>
</dbReference>
<dbReference type="PROSITE" id="PS51635">
    <property type="entry name" value="PNPLA"/>
    <property type="match status" value="1"/>
</dbReference>
<dbReference type="GO" id="GO:0016787">
    <property type="term" value="F:hydrolase activity"/>
    <property type="evidence" value="ECO:0007669"/>
    <property type="project" value="UniProtKB-UniRule"/>
</dbReference>
<dbReference type="GO" id="GO:0016042">
    <property type="term" value="P:lipid catabolic process"/>
    <property type="evidence" value="ECO:0007669"/>
    <property type="project" value="UniProtKB-UniRule"/>
</dbReference>
<feature type="active site" description="Nucleophile" evidence="4">
    <location>
        <position position="45"/>
    </location>
</feature>
<dbReference type="RefSeq" id="WP_160795206.1">
    <property type="nucleotide sequence ID" value="NZ_WSSB01000003.1"/>
</dbReference>